<evidence type="ECO:0000313" key="12">
    <source>
        <dbReference type="EMBL" id="KAK6154653.1"/>
    </source>
</evidence>
<evidence type="ECO:0000256" key="2">
    <source>
        <dbReference type="ARBA" id="ARBA00004733"/>
    </source>
</evidence>
<comment type="cofactor">
    <cofactor evidence="1 10">
        <name>pyridoxal 5'-phosphate</name>
        <dbReference type="ChEBI" id="CHEBI:597326"/>
    </cofactor>
</comment>
<evidence type="ECO:0000256" key="3">
    <source>
        <dbReference type="ARBA" id="ARBA00012043"/>
    </source>
</evidence>
<proteinExistence type="inferred from homology"/>
<gene>
    <name evidence="12" type="ORF">DH2020_008901</name>
</gene>
<keyword evidence="8 10" id="KW-0456">Lyase</keyword>
<dbReference type="NCBIfam" id="TIGR00263">
    <property type="entry name" value="trpB"/>
    <property type="match status" value="1"/>
</dbReference>
<dbReference type="InterPro" id="IPR001926">
    <property type="entry name" value="TrpB-like_PALP"/>
</dbReference>
<accession>A0ABR0X5P9</accession>
<dbReference type="EMBL" id="JABTTQ020000005">
    <property type="protein sequence ID" value="KAK6154653.1"/>
    <property type="molecule type" value="Genomic_DNA"/>
</dbReference>
<evidence type="ECO:0000256" key="6">
    <source>
        <dbReference type="ARBA" id="ARBA00022898"/>
    </source>
</evidence>
<dbReference type="InterPro" id="IPR006653">
    <property type="entry name" value="Trp_synth_b_CS"/>
</dbReference>
<dbReference type="PANTHER" id="PTHR48077:SF4">
    <property type="entry name" value="TRYPTOPHAN SYNTHASE"/>
    <property type="match status" value="1"/>
</dbReference>
<dbReference type="PANTHER" id="PTHR48077">
    <property type="entry name" value="TRYPTOPHAN SYNTHASE-RELATED"/>
    <property type="match status" value="1"/>
</dbReference>
<protein>
    <recommendedName>
        <fullName evidence="3 10">Tryptophan synthase</fullName>
        <ecNumber evidence="3 10">4.2.1.20</ecNumber>
    </recommendedName>
</protein>
<dbReference type="Pfam" id="PF00291">
    <property type="entry name" value="PALP"/>
    <property type="match status" value="1"/>
</dbReference>
<dbReference type="InterPro" id="IPR023026">
    <property type="entry name" value="Trp_synth_beta/beta-like"/>
</dbReference>
<dbReference type="Proteomes" id="UP001318860">
    <property type="component" value="Unassembled WGS sequence"/>
</dbReference>
<keyword evidence="7 10" id="KW-0057">Aromatic amino acid biosynthesis</keyword>
<evidence type="ECO:0000256" key="9">
    <source>
        <dbReference type="ARBA" id="ARBA00049047"/>
    </source>
</evidence>
<evidence type="ECO:0000256" key="4">
    <source>
        <dbReference type="ARBA" id="ARBA00022605"/>
    </source>
</evidence>
<evidence type="ECO:0000313" key="13">
    <source>
        <dbReference type="Proteomes" id="UP001318860"/>
    </source>
</evidence>
<dbReference type="Gene3D" id="3.40.50.1100">
    <property type="match status" value="4"/>
</dbReference>
<comment type="catalytic activity">
    <reaction evidence="9 10">
        <text>(1S,2R)-1-C-(indol-3-yl)glycerol 3-phosphate + L-serine = D-glyceraldehyde 3-phosphate + L-tryptophan + H2O</text>
        <dbReference type="Rhea" id="RHEA:10532"/>
        <dbReference type="ChEBI" id="CHEBI:15377"/>
        <dbReference type="ChEBI" id="CHEBI:33384"/>
        <dbReference type="ChEBI" id="CHEBI:57912"/>
        <dbReference type="ChEBI" id="CHEBI:58866"/>
        <dbReference type="ChEBI" id="CHEBI:59776"/>
        <dbReference type="EC" id="4.2.1.20"/>
    </reaction>
</comment>
<comment type="pathway">
    <text evidence="2 10">Amino-acid biosynthesis; L-tryptophan biosynthesis; L-tryptophan from chorismate: step 5/5.</text>
</comment>
<dbReference type="PROSITE" id="PS00168">
    <property type="entry name" value="TRP_SYNTHASE_BETA"/>
    <property type="match status" value="1"/>
</dbReference>
<dbReference type="InterPro" id="IPR036052">
    <property type="entry name" value="TrpB-like_PALP_sf"/>
</dbReference>
<evidence type="ECO:0000256" key="10">
    <source>
        <dbReference type="RuleBase" id="RU003663"/>
    </source>
</evidence>
<keyword evidence="5 10" id="KW-0822">Tryptophan biosynthesis</keyword>
<keyword evidence="4 10" id="KW-0028">Amino-acid biosynthesis</keyword>
<keyword evidence="13" id="KW-1185">Reference proteome</keyword>
<keyword evidence="6 10" id="KW-0663">Pyridoxal phosphate</keyword>
<evidence type="ECO:0000256" key="7">
    <source>
        <dbReference type="ARBA" id="ARBA00023141"/>
    </source>
</evidence>
<comment type="caution">
    <text evidence="12">The sequence shown here is derived from an EMBL/GenBank/DDBJ whole genome shotgun (WGS) entry which is preliminary data.</text>
</comment>
<evidence type="ECO:0000256" key="8">
    <source>
        <dbReference type="ARBA" id="ARBA00023239"/>
    </source>
</evidence>
<sequence>MACTKYLHISSIHHPNHFPLFKTKFSTILNLNLNLNFPRRIVENKAPTVYNSIISHETWTSTDRPIRRSDIKRLIDQTDENFLRTGKFGRYGGIFVPETLVISLNKLADEFQLTLYDPKFQAELAIALRDFVGRETPLYFARGLTDHYKNSNGQGPDIYLKREDLNHTGAHKINNAIAQVMLAKRIGRKNVVAATGAGQHGVATAAACAKLSLDCTIFMGNVDIERQSSNVLQMKLFGAQVKPVEGTFKDATSEAIRTWVEDLDNSYYLAGTAVGPHPCPAMVREFQSVIGKETRKQALEKWGGKPDVIVACVGTGSNALGIFHEFVRDKDVRLIGVEAAGTGIDGAKHSATLARGEVGVYHGAMSYLLQDDEGQIISPHSIAYSLLCRIEGIVPALEAAHALAYLDKLCPTLPDGSKVVVNCSGRGDKDVATVFQYEQEQQPQ</sequence>
<organism evidence="12 13">
    <name type="scientific">Rehmannia glutinosa</name>
    <name type="common">Chinese foxglove</name>
    <dbReference type="NCBI Taxonomy" id="99300"/>
    <lineage>
        <taxon>Eukaryota</taxon>
        <taxon>Viridiplantae</taxon>
        <taxon>Streptophyta</taxon>
        <taxon>Embryophyta</taxon>
        <taxon>Tracheophyta</taxon>
        <taxon>Spermatophyta</taxon>
        <taxon>Magnoliopsida</taxon>
        <taxon>eudicotyledons</taxon>
        <taxon>Gunneridae</taxon>
        <taxon>Pentapetalae</taxon>
        <taxon>asterids</taxon>
        <taxon>lamiids</taxon>
        <taxon>Lamiales</taxon>
        <taxon>Orobanchaceae</taxon>
        <taxon>Rehmannieae</taxon>
        <taxon>Rehmannia</taxon>
    </lineage>
</organism>
<name>A0ABR0X5P9_REHGL</name>
<reference evidence="12 13" key="1">
    <citation type="journal article" date="2021" name="Comput. Struct. Biotechnol. J.">
        <title>De novo genome assembly of the potent medicinal plant Rehmannia glutinosa using nanopore technology.</title>
        <authorList>
            <person name="Ma L."/>
            <person name="Dong C."/>
            <person name="Song C."/>
            <person name="Wang X."/>
            <person name="Zheng X."/>
            <person name="Niu Y."/>
            <person name="Chen S."/>
            <person name="Feng W."/>
        </authorList>
    </citation>
    <scope>NUCLEOTIDE SEQUENCE [LARGE SCALE GENOMIC DNA]</scope>
    <source>
        <strain evidence="12">DH-2019</strain>
    </source>
</reference>
<dbReference type="InterPro" id="IPR006654">
    <property type="entry name" value="Trp_synth_beta"/>
</dbReference>
<evidence type="ECO:0000256" key="1">
    <source>
        <dbReference type="ARBA" id="ARBA00001933"/>
    </source>
</evidence>
<dbReference type="EC" id="4.2.1.20" evidence="3 10"/>
<evidence type="ECO:0000256" key="5">
    <source>
        <dbReference type="ARBA" id="ARBA00022822"/>
    </source>
</evidence>
<dbReference type="CDD" id="cd06446">
    <property type="entry name" value="Trp-synth_B"/>
    <property type="match status" value="1"/>
</dbReference>
<dbReference type="HAMAP" id="MF_00133">
    <property type="entry name" value="Trp_synth_beta"/>
    <property type="match status" value="1"/>
</dbReference>
<dbReference type="SUPFAM" id="SSF53686">
    <property type="entry name" value="Tryptophan synthase beta subunit-like PLP-dependent enzymes"/>
    <property type="match status" value="1"/>
</dbReference>
<feature type="domain" description="Tryptophan synthase beta chain-like PALP" evidence="11">
    <location>
        <begin position="134"/>
        <end position="425"/>
    </location>
</feature>
<evidence type="ECO:0000259" key="11">
    <source>
        <dbReference type="Pfam" id="PF00291"/>
    </source>
</evidence>